<dbReference type="EMBL" id="JAOUSF010000002">
    <property type="protein sequence ID" value="MCU9613174.1"/>
    <property type="molecule type" value="Genomic_DNA"/>
</dbReference>
<keyword evidence="6 7" id="KW-0472">Membrane</keyword>
<organism evidence="9 10">
    <name type="scientific">Perspicuibacillus lycopersici</name>
    <dbReference type="NCBI Taxonomy" id="1325689"/>
    <lineage>
        <taxon>Bacteria</taxon>
        <taxon>Bacillati</taxon>
        <taxon>Bacillota</taxon>
        <taxon>Bacilli</taxon>
        <taxon>Bacillales</taxon>
        <taxon>Bacillaceae</taxon>
        <taxon>Perspicuibacillus</taxon>
    </lineage>
</organism>
<comment type="caution">
    <text evidence="9">The sequence shown here is derived from an EMBL/GenBank/DDBJ whole genome shotgun (WGS) entry which is preliminary data.</text>
</comment>
<feature type="transmembrane region" description="Helical" evidence="7">
    <location>
        <begin position="21"/>
        <end position="44"/>
    </location>
</feature>
<dbReference type="RefSeq" id="WP_263072386.1">
    <property type="nucleotide sequence ID" value="NZ_JAOUSF010000002.1"/>
</dbReference>
<reference evidence="9" key="1">
    <citation type="submission" date="2022-10" db="EMBL/GenBank/DDBJ databases">
        <title>Description of Fervidibacillus gen. nov. in the family Fervidibacillaceae fam. nov. with two species, Fervidibacillus albus sp. nov., and Fervidibacillus halotolerans sp. nov., isolated from tidal flat sediments.</title>
        <authorList>
            <person name="Kwon K.K."/>
            <person name="Yang S.-H."/>
        </authorList>
    </citation>
    <scope>NUCLEOTIDE SEQUENCE</scope>
    <source>
        <strain evidence="9">JCM 19140</strain>
    </source>
</reference>
<proteinExistence type="inferred from homology"/>
<keyword evidence="2 7" id="KW-0813">Transport</keyword>
<dbReference type="InterPro" id="IPR051393">
    <property type="entry name" value="ABC_transporter_permease"/>
</dbReference>
<dbReference type="SUPFAM" id="SSF161098">
    <property type="entry name" value="MetI-like"/>
    <property type="match status" value="1"/>
</dbReference>
<dbReference type="CDD" id="cd06261">
    <property type="entry name" value="TM_PBP2"/>
    <property type="match status" value="1"/>
</dbReference>
<dbReference type="GO" id="GO:0055085">
    <property type="term" value="P:transmembrane transport"/>
    <property type="evidence" value="ECO:0007669"/>
    <property type="project" value="InterPro"/>
</dbReference>
<feature type="transmembrane region" description="Helical" evidence="7">
    <location>
        <begin position="111"/>
        <end position="131"/>
    </location>
</feature>
<evidence type="ECO:0000256" key="5">
    <source>
        <dbReference type="ARBA" id="ARBA00022989"/>
    </source>
</evidence>
<evidence type="ECO:0000313" key="10">
    <source>
        <dbReference type="Proteomes" id="UP001209318"/>
    </source>
</evidence>
<evidence type="ECO:0000256" key="2">
    <source>
        <dbReference type="ARBA" id="ARBA00022448"/>
    </source>
</evidence>
<dbReference type="Proteomes" id="UP001209318">
    <property type="component" value="Unassembled WGS sequence"/>
</dbReference>
<keyword evidence="10" id="KW-1185">Reference proteome</keyword>
<keyword evidence="5 7" id="KW-1133">Transmembrane helix</keyword>
<comment type="similarity">
    <text evidence="7">Belongs to the binding-protein-dependent transport system permease family.</text>
</comment>
<accession>A0AAE3ITI4</accession>
<keyword evidence="3" id="KW-1003">Cell membrane</keyword>
<evidence type="ECO:0000256" key="7">
    <source>
        <dbReference type="RuleBase" id="RU363032"/>
    </source>
</evidence>
<gene>
    <name evidence="9" type="ORF">OEV98_06365</name>
</gene>
<feature type="transmembrane region" description="Helical" evidence="7">
    <location>
        <begin position="159"/>
        <end position="186"/>
    </location>
</feature>
<evidence type="ECO:0000313" key="9">
    <source>
        <dbReference type="EMBL" id="MCU9613174.1"/>
    </source>
</evidence>
<dbReference type="AlphaFoldDB" id="A0AAE3ITI4"/>
<evidence type="ECO:0000256" key="4">
    <source>
        <dbReference type="ARBA" id="ARBA00022692"/>
    </source>
</evidence>
<dbReference type="Pfam" id="PF00528">
    <property type="entry name" value="BPD_transp_1"/>
    <property type="match status" value="1"/>
</dbReference>
<protein>
    <submittedName>
        <fullName evidence="9">Sugar ABC transporter permease</fullName>
    </submittedName>
</protein>
<evidence type="ECO:0000259" key="8">
    <source>
        <dbReference type="PROSITE" id="PS50928"/>
    </source>
</evidence>
<feature type="transmembrane region" description="Helical" evidence="7">
    <location>
        <begin position="264"/>
        <end position="286"/>
    </location>
</feature>
<evidence type="ECO:0000256" key="6">
    <source>
        <dbReference type="ARBA" id="ARBA00023136"/>
    </source>
</evidence>
<dbReference type="InterPro" id="IPR000515">
    <property type="entry name" value="MetI-like"/>
</dbReference>
<comment type="subcellular location">
    <subcellularLocation>
        <location evidence="1 7">Cell membrane</location>
        <topology evidence="1 7">Multi-pass membrane protein</topology>
    </subcellularLocation>
</comment>
<feature type="transmembrane region" description="Helical" evidence="7">
    <location>
        <begin position="207"/>
        <end position="229"/>
    </location>
</feature>
<dbReference type="PANTHER" id="PTHR30193:SF1">
    <property type="entry name" value="ABC TRANSPORTER PERMEASE PROTEIN YESP-RELATED"/>
    <property type="match status" value="1"/>
</dbReference>
<feature type="domain" description="ABC transmembrane type-1" evidence="8">
    <location>
        <begin position="74"/>
        <end position="285"/>
    </location>
</feature>
<dbReference type="PROSITE" id="PS50928">
    <property type="entry name" value="ABC_TM1"/>
    <property type="match status" value="1"/>
</dbReference>
<dbReference type="GO" id="GO:0005886">
    <property type="term" value="C:plasma membrane"/>
    <property type="evidence" value="ECO:0007669"/>
    <property type="project" value="UniProtKB-SubCell"/>
</dbReference>
<evidence type="ECO:0000256" key="3">
    <source>
        <dbReference type="ARBA" id="ARBA00022475"/>
    </source>
</evidence>
<sequence>MKKKIYLTESKRKTITFYLLISPWIIGFLAFVLGPMIISLFMSFTKWDLLTDPKWIGFDNYTKMFGDSLFYQSLKVTFVYSIFSVPLQLILSLAVAMLLNQINWGVKVFRTIYYIPVIVSGVAVMVLWSYIFNPEIGLINQVLKMVGIKGPGWIFDEDWAMTSLVVMSLWNIGGTVVIWLAGLAGVSKDLYESATLDGANKWQLFRFVTLPALSPTLFYNLIMGVIGALQTFNQAYIMTDGGPNNSTLFYNYYLWVNAFDNFEMGYASAMAWILFIIIIILTLIIFKSSSSWVYYESERK</sequence>
<name>A0AAE3ITI4_9BACI</name>
<evidence type="ECO:0000256" key="1">
    <source>
        <dbReference type="ARBA" id="ARBA00004651"/>
    </source>
</evidence>
<dbReference type="InterPro" id="IPR035906">
    <property type="entry name" value="MetI-like_sf"/>
</dbReference>
<feature type="transmembrane region" description="Helical" evidence="7">
    <location>
        <begin position="78"/>
        <end position="99"/>
    </location>
</feature>
<keyword evidence="4 7" id="KW-0812">Transmembrane</keyword>
<dbReference type="PANTHER" id="PTHR30193">
    <property type="entry name" value="ABC TRANSPORTER PERMEASE PROTEIN"/>
    <property type="match status" value="1"/>
</dbReference>
<dbReference type="Gene3D" id="1.10.3720.10">
    <property type="entry name" value="MetI-like"/>
    <property type="match status" value="1"/>
</dbReference>